<evidence type="ECO:0000313" key="11">
    <source>
        <dbReference type="Proteomes" id="UP000595237"/>
    </source>
</evidence>
<dbReference type="GO" id="GO:0032993">
    <property type="term" value="C:protein-DNA complex"/>
    <property type="evidence" value="ECO:0007669"/>
    <property type="project" value="TreeGrafter"/>
</dbReference>
<evidence type="ECO:0000256" key="1">
    <source>
        <dbReference type="ARBA" id="ARBA00009437"/>
    </source>
</evidence>
<evidence type="ECO:0000313" key="8">
    <source>
        <dbReference type="EMBL" id="QDL33201.1"/>
    </source>
</evidence>
<sequence>MIELRQLRQFVAVAEEMSFHRAAERLHMAQPPLTAAIRKIEQELGVPLLERGNRITRITEAGQVFLIEARRTLAQFERTLGNTRRAARGLTESLRLTFVDSTVNALLPGILRQFRQAHPQAEFHLQEATTAEQLIALRDDRADIGMVVLPIAPQDELQILPFLQDRMVLALPDHHPLATQRHVTLSDLADQPWVLFPAHYGPGMHAAILQACAVAGFSPRIVQEARQMQTIGGLVAGGVGIALMPALFAVLKSPGVVFRELSGAGSPVPYTLALALRTPSPLIEAFCRIAGEQAAAWQRAVIDNRRSGGIP</sequence>
<dbReference type="GO" id="GO:0003700">
    <property type="term" value="F:DNA-binding transcription factor activity"/>
    <property type="evidence" value="ECO:0007669"/>
    <property type="project" value="InterPro"/>
</dbReference>
<keyword evidence="2" id="KW-0678">Repressor</keyword>
<dbReference type="InterPro" id="IPR036388">
    <property type="entry name" value="WH-like_DNA-bd_sf"/>
</dbReference>
<keyword evidence="3" id="KW-0805">Transcription regulation</keyword>
<proteinExistence type="inferred from homology"/>
<keyword evidence="6" id="KW-1133">Transmembrane helix</keyword>
<dbReference type="AlphaFoldDB" id="A0A379ZT85"/>
<keyword evidence="5" id="KW-0804">Transcription</keyword>
<protein>
    <submittedName>
        <fullName evidence="8">LysR family transcriptional regulator</fullName>
    </submittedName>
</protein>
<dbReference type="InterPro" id="IPR000847">
    <property type="entry name" value="LysR_HTH_N"/>
</dbReference>
<evidence type="ECO:0000256" key="6">
    <source>
        <dbReference type="SAM" id="Phobius"/>
    </source>
</evidence>
<reference evidence="8 10" key="1">
    <citation type="submission" date="2018-11" db="EMBL/GenBank/DDBJ databases">
        <title>The first complete genome of Serratia liquefaciens isolated from metalophyte plant revel distinctness adaptive mechanisms in an extreme habitat.</title>
        <authorList>
            <person name="Caneschi W.L."/>
            <person name="Sanchez A.B."/>
            <person name="Felestrino E.B."/>
            <person name="Assis R.A.B."/>
            <person name="Lemes C.G.C."/>
            <person name="Cordeiro I.F."/>
            <person name="Fonseca N.P."/>
            <person name="Villa M."/>
            <person name="Vieira I.T."/>
            <person name="Moraes L.A."/>
            <person name="Kamino L.H.Y."/>
            <person name="do Carmo F."/>
            <person name="Garcia C.M."/>
            <person name="Almeida N.F."/>
            <person name="Silva R.S."/>
            <person name="Ferro J.A."/>
            <person name="Ferro M.I.T."/>
            <person name="Varani A.M."/>
            <person name="Ferreira R.M."/>
            <person name="dos Santos V.L."/>
            <person name="Silva U.C."/>
            <person name="Setubal J.C."/>
            <person name="Moreira L.M."/>
        </authorList>
    </citation>
    <scope>NUCLEOTIDE SEQUENCE [LARGE SCALE GENOMIC DNA]</scope>
    <source>
        <strain evidence="8 10">FG3</strain>
    </source>
</reference>
<feature type="domain" description="HTH lysR-type" evidence="7">
    <location>
        <begin position="2"/>
        <end position="59"/>
    </location>
</feature>
<dbReference type="GO" id="GO:0003677">
    <property type="term" value="F:DNA binding"/>
    <property type="evidence" value="ECO:0007669"/>
    <property type="project" value="UniProtKB-KW"/>
</dbReference>
<dbReference type="EMBL" id="CP033893">
    <property type="protein sequence ID" value="QDL33201.1"/>
    <property type="molecule type" value="Genomic_DNA"/>
</dbReference>
<evidence type="ECO:0000256" key="3">
    <source>
        <dbReference type="ARBA" id="ARBA00023015"/>
    </source>
</evidence>
<accession>A0A515CYF7</accession>
<dbReference type="Proteomes" id="UP000595237">
    <property type="component" value="Chromosome"/>
</dbReference>
<evidence type="ECO:0000256" key="5">
    <source>
        <dbReference type="ARBA" id="ARBA00023163"/>
    </source>
</evidence>
<dbReference type="Gene3D" id="3.40.190.10">
    <property type="entry name" value="Periplasmic binding protein-like II"/>
    <property type="match status" value="2"/>
</dbReference>
<dbReference type="Pfam" id="PF00126">
    <property type="entry name" value="HTH_1"/>
    <property type="match status" value="1"/>
</dbReference>
<keyword evidence="6" id="KW-0812">Transmembrane</keyword>
<organism evidence="8 10">
    <name type="scientific">Serratia liquefaciens</name>
    <dbReference type="NCBI Taxonomy" id="614"/>
    <lineage>
        <taxon>Bacteria</taxon>
        <taxon>Pseudomonadati</taxon>
        <taxon>Pseudomonadota</taxon>
        <taxon>Gammaproteobacteria</taxon>
        <taxon>Enterobacterales</taxon>
        <taxon>Yersiniaceae</taxon>
        <taxon>Serratia</taxon>
    </lineage>
</organism>
<dbReference type="PANTHER" id="PTHR30346:SF0">
    <property type="entry name" value="HCA OPERON TRANSCRIPTIONAL ACTIVATOR HCAR"/>
    <property type="match status" value="1"/>
</dbReference>
<evidence type="ECO:0000256" key="2">
    <source>
        <dbReference type="ARBA" id="ARBA00022491"/>
    </source>
</evidence>
<feature type="transmembrane region" description="Helical" evidence="6">
    <location>
        <begin position="231"/>
        <end position="251"/>
    </location>
</feature>
<dbReference type="RefSeq" id="WP_020825823.1">
    <property type="nucleotide sequence ID" value="NZ_CADDTP010000006.1"/>
</dbReference>
<dbReference type="Proteomes" id="UP000317572">
    <property type="component" value="Chromosome"/>
</dbReference>
<dbReference type="PROSITE" id="PS50931">
    <property type="entry name" value="HTH_LYSR"/>
    <property type="match status" value="1"/>
</dbReference>
<evidence type="ECO:0000313" key="10">
    <source>
        <dbReference type="Proteomes" id="UP000317572"/>
    </source>
</evidence>
<dbReference type="Gene3D" id="1.10.10.10">
    <property type="entry name" value="Winged helix-like DNA-binding domain superfamily/Winged helix DNA-binding domain"/>
    <property type="match status" value="1"/>
</dbReference>
<dbReference type="InterPro" id="IPR005119">
    <property type="entry name" value="LysR_subst-bd"/>
</dbReference>
<comment type="similarity">
    <text evidence="1">Belongs to the LysR transcriptional regulatory family.</text>
</comment>
<evidence type="ECO:0000256" key="4">
    <source>
        <dbReference type="ARBA" id="ARBA00023125"/>
    </source>
</evidence>
<dbReference type="CDD" id="cd08414">
    <property type="entry name" value="PBP2_LTTR_aromatics_like"/>
    <property type="match status" value="1"/>
</dbReference>
<dbReference type="EMBL" id="CP068148">
    <property type="protein sequence ID" value="QQU54070.1"/>
    <property type="molecule type" value="Genomic_DNA"/>
</dbReference>
<reference evidence="9 11" key="2">
    <citation type="submission" date="2021-01" db="EMBL/GenBank/DDBJ databases">
        <title>FDA dAtabase for Regulatory Grade micrObial Sequences (FDA-ARGOS): Supporting development and validation of Infectious Disease Dx tests.</title>
        <authorList>
            <person name="Blissenbach B."/>
            <person name="Krut O."/>
            <person name="Tallon L."/>
            <person name="Sadzewicz L."/>
            <person name="Zhao X."/>
            <person name="Boylan J."/>
            <person name="Ott S."/>
            <person name="Bowen H."/>
            <person name="Vavikolanu K."/>
            <person name="Mehta A."/>
            <person name="Aluvathingal J."/>
            <person name="Nadendla S."/>
            <person name="Yan Y."/>
            <person name="Sichtig H."/>
        </authorList>
    </citation>
    <scope>NUCLEOTIDE SEQUENCE [LARGE SCALE GENOMIC DNA]</scope>
    <source>
        <strain evidence="9 11">FDAARGOS_1081</strain>
    </source>
</reference>
<evidence type="ECO:0000313" key="9">
    <source>
        <dbReference type="EMBL" id="QQU54070.1"/>
    </source>
</evidence>
<name>A0A379ZT85_SERLI</name>
<evidence type="ECO:0000259" key="7">
    <source>
        <dbReference type="PROSITE" id="PS50931"/>
    </source>
</evidence>
<dbReference type="SUPFAM" id="SSF46785">
    <property type="entry name" value="Winged helix' DNA-binding domain"/>
    <property type="match status" value="1"/>
</dbReference>
<keyword evidence="6" id="KW-0472">Membrane</keyword>
<dbReference type="GeneID" id="29902201"/>
<dbReference type="PANTHER" id="PTHR30346">
    <property type="entry name" value="TRANSCRIPTIONAL DUAL REGULATOR HCAR-RELATED"/>
    <property type="match status" value="1"/>
</dbReference>
<dbReference type="InterPro" id="IPR036390">
    <property type="entry name" value="WH_DNA-bd_sf"/>
</dbReference>
<dbReference type="PRINTS" id="PR00039">
    <property type="entry name" value="HTHLYSR"/>
</dbReference>
<dbReference type="SUPFAM" id="SSF53850">
    <property type="entry name" value="Periplasmic binding protein-like II"/>
    <property type="match status" value="1"/>
</dbReference>
<gene>
    <name evidence="8" type="ORF">EGO53_15940</name>
    <name evidence="9" type="ORF">I6I38_17290</name>
</gene>
<keyword evidence="11" id="KW-1185">Reference proteome</keyword>
<dbReference type="FunFam" id="1.10.10.10:FF:000001">
    <property type="entry name" value="LysR family transcriptional regulator"/>
    <property type="match status" value="1"/>
</dbReference>
<dbReference type="Pfam" id="PF03466">
    <property type="entry name" value="LysR_substrate"/>
    <property type="match status" value="1"/>
</dbReference>
<keyword evidence="4" id="KW-0238">DNA-binding</keyword>
<accession>A0A379ZT85</accession>